<dbReference type="InterPro" id="IPR001789">
    <property type="entry name" value="Sig_transdc_resp-reg_receiver"/>
</dbReference>
<accession>A0ABY6DAE0</accession>
<sequence length="328" mass="36074">MKILAVDDDPIILELLTEVLRVVGFTDVTICESAKEAIETITQSEVPFDCFLCDIQMPEMDGIQLTSAIRKLPEYVSTPILMITAMSDRSYIDNAFAAGATDYVTKPFEIAEVHARMRLFSERDAERKLLEDRNPVPTPGHPAGTVTQAELAARITPSDVTGFIDYLALENYLLQFSRISLFGMRAFGVVVPELARAYEASSAYEYHATITDFAEAISDCLKSRGFFASHAGAGEFVCVLTDGSAFDPIEFEKQLCDTVREMDLHYCDGRPMTLLPVVGGTKGFQLKSAQEAPKILVQALSDAEMIARDPHAATREALPGPLQRLFAS</sequence>
<feature type="domain" description="Response regulatory" evidence="2">
    <location>
        <begin position="2"/>
        <end position="121"/>
    </location>
</feature>
<keyword evidence="4" id="KW-1185">Reference proteome</keyword>
<dbReference type="SUPFAM" id="SSF52172">
    <property type="entry name" value="CheY-like"/>
    <property type="match status" value="1"/>
</dbReference>
<protein>
    <submittedName>
        <fullName evidence="3">Response regulator</fullName>
    </submittedName>
</protein>
<proteinExistence type="predicted"/>
<name>A0ABY6DAE0_9RHOB</name>
<reference evidence="3" key="1">
    <citation type="submission" date="2022-10" db="EMBL/GenBank/DDBJ databases">
        <title>Roseovarius pelagicus sp. nov., isolated from Arctic seawater.</title>
        <authorList>
            <person name="Hong Y.W."/>
            <person name="Hwang C.Y."/>
        </authorList>
    </citation>
    <scope>NUCLEOTIDE SEQUENCE</scope>
    <source>
        <strain evidence="3">HL-MP18</strain>
    </source>
</reference>
<dbReference type="Proteomes" id="UP001064087">
    <property type="component" value="Chromosome"/>
</dbReference>
<dbReference type="Pfam" id="PF00072">
    <property type="entry name" value="Response_reg"/>
    <property type="match status" value="1"/>
</dbReference>
<dbReference type="EMBL" id="CP106738">
    <property type="protein sequence ID" value="UXX82530.1"/>
    <property type="molecule type" value="Genomic_DNA"/>
</dbReference>
<evidence type="ECO:0000313" key="3">
    <source>
        <dbReference type="EMBL" id="UXX82530.1"/>
    </source>
</evidence>
<dbReference type="RefSeq" id="WP_165194044.1">
    <property type="nucleotide sequence ID" value="NZ_CP106738.1"/>
</dbReference>
<feature type="modified residue" description="4-aspartylphosphate" evidence="1">
    <location>
        <position position="54"/>
    </location>
</feature>
<keyword evidence="1" id="KW-0597">Phosphoprotein</keyword>
<dbReference type="SMART" id="SM00448">
    <property type="entry name" value="REC"/>
    <property type="match status" value="1"/>
</dbReference>
<evidence type="ECO:0000256" key="1">
    <source>
        <dbReference type="PROSITE-ProRule" id="PRU00169"/>
    </source>
</evidence>
<gene>
    <name evidence="3" type="ORF">N7U68_15725</name>
</gene>
<evidence type="ECO:0000259" key="2">
    <source>
        <dbReference type="PROSITE" id="PS50110"/>
    </source>
</evidence>
<dbReference type="PROSITE" id="PS50110">
    <property type="entry name" value="RESPONSE_REGULATORY"/>
    <property type="match status" value="1"/>
</dbReference>
<dbReference type="PANTHER" id="PTHR43228:SF1">
    <property type="entry name" value="TWO-COMPONENT RESPONSE REGULATOR ARR22"/>
    <property type="match status" value="1"/>
</dbReference>
<evidence type="ECO:0000313" key="4">
    <source>
        <dbReference type="Proteomes" id="UP001064087"/>
    </source>
</evidence>
<dbReference type="Gene3D" id="3.40.50.2300">
    <property type="match status" value="1"/>
</dbReference>
<dbReference type="InterPro" id="IPR011006">
    <property type="entry name" value="CheY-like_superfamily"/>
</dbReference>
<dbReference type="InterPro" id="IPR052048">
    <property type="entry name" value="ST_Response_Regulator"/>
</dbReference>
<dbReference type="PANTHER" id="PTHR43228">
    <property type="entry name" value="TWO-COMPONENT RESPONSE REGULATOR"/>
    <property type="match status" value="1"/>
</dbReference>
<organism evidence="3 4">
    <name type="scientific">Roseovarius pelagicus</name>
    <dbReference type="NCBI Taxonomy" id="2980108"/>
    <lineage>
        <taxon>Bacteria</taxon>
        <taxon>Pseudomonadati</taxon>
        <taxon>Pseudomonadota</taxon>
        <taxon>Alphaproteobacteria</taxon>
        <taxon>Rhodobacterales</taxon>
        <taxon>Roseobacteraceae</taxon>
        <taxon>Roseovarius</taxon>
    </lineage>
</organism>